<feature type="compositionally biased region" description="Pro residues" evidence="1">
    <location>
        <begin position="81"/>
        <end position="93"/>
    </location>
</feature>
<proteinExistence type="predicted"/>
<comment type="caution">
    <text evidence="3">The sequence shown here is derived from an EMBL/GenBank/DDBJ whole genome shotgun (WGS) entry which is preliminary data.</text>
</comment>
<keyword evidence="2" id="KW-0472">Membrane</keyword>
<evidence type="ECO:0000256" key="2">
    <source>
        <dbReference type="SAM" id="Phobius"/>
    </source>
</evidence>
<feature type="region of interest" description="Disordered" evidence="1">
    <location>
        <begin position="249"/>
        <end position="273"/>
    </location>
</feature>
<name>A0AAD5SG84_9FUNG</name>
<feature type="transmembrane region" description="Helical" evidence="2">
    <location>
        <begin position="464"/>
        <end position="489"/>
    </location>
</feature>
<protein>
    <submittedName>
        <fullName evidence="3">Uncharacterized protein</fullName>
    </submittedName>
</protein>
<dbReference type="Proteomes" id="UP001212841">
    <property type="component" value="Unassembled WGS sequence"/>
</dbReference>
<evidence type="ECO:0000256" key="1">
    <source>
        <dbReference type="SAM" id="MobiDB-lite"/>
    </source>
</evidence>
<organism evidence="3 4">
    <name type="scientific">Rhizophlyctis rosea</name>
    <dbReference type="NCBI Taxonomy" id="64517"/>
    <lineage>
        <taxon>Eukaryota</taxon>
        <taxon>Fungi</taxon>
        <taxon>Fungi incertae sedis</taxon>
        <taxon>Chytridiomycota</taxon>
        <taxon>Chytridiomycota incertae sedis</taxon>
        <taxon>Chytridiomycetes</taxon>
        <taxon>Rhizophlyctidales</taxon>
        <taxon>Rhizophlyctidaceae</taxon>
        <taxon>Rhizophlyctis</taxon>
    </lineage>
</organism>
<reference evidence="3" key="1">
    <citation type="submission" date="2020-05" db="EMBL/GenBank/DDBJ databases">
        <title>Phylogenomic resolution of chytrid fungi.</title>
        <authorList>
            <person name="Stajich J.E."/>
            <person name="Amses K."/>
            <person name="Simmons R."/>
            <person name="Seto K."/>
            <person name="Myers J."/>
            <person name="Bonds A."/>
            <person name="Quandt C.A."/>
            <person name="Barry K."/>
            <person name="Liu P."/>
            <person name="Grigoriev I."/>
            <person name="Longcore J.E."/>
            <person name="James T.Y."/>
        </authorList>
    </citation>
    <scope>NUCLEOTIDE SEQUENCE</scope>
    <source>
        <strain evidence="3">JEL0318</strain>
    </source>
</reference>
<feature type="compositionally biased region" description="Basic and acidic residues" evidence="1">
    <location>
        <begin position="68"/>
        <end position="78"/>
    </location>
</feature>
<evidence type="ECO:0000313" key="4">
    <source>
        <dbReference type="Proteomes" id="UP001212841"/>
    </source>
</evidence>
<dbReference type="EMBL" id="JADGJD010000203">
    <property type="protein sequence ID" value="KAJ3053485.1"/>
    <property type="molecule type" value="Genomic_DNA"/>
</dbReference>
<evidence type="ECO:0000313" key="3">
    <source>
        <dbReference type="EMBL" id="KAJ3053485.1"/>
    </source>
</evidence>
<feature type="region of interest" description="Disordered" evidence="1">
    <location>
        <begin position="68"/>
        <end position="95"/>
    </location>
</feature>
<feature type="non-terminal residue" evidence="3">
    <location>
        <position position="495"/>
    </location>
</feature>
<feature type="compositionally biased region" description="Low complexity" evidence="1">
    <location>
        <begin position="318"/>
        <end position="337"/>
    </location>
</feature>
<gene>
    <name evidence="3" type="ORF">HK097_004163</name>
</gene>
<accession>A0AAD5SG84</accession>
<keyword evidence="4" id="KW-1185">Reference proteome</keyword>
<feature type="transmembrane region" description="Helical" evidence="2">
    <location>
        <begin position="136"/>
        <end position="158"/>
    </location>
</feature>
<keyword evidence="2" id="KW-1133">Transmembrane helix</keyword>
<sequence length="495" mass="55013">MAKGGEGQSSPPEDNLPKSADASYSSWFPGWSSPRRTGQSPPGTPRSPDIARELFPQYPQFDERISAGEHQSPREAESIHPPLPHPPFPPPINPSLSRRPTWSLDTLLEGLTLAYHGASTTLSSHRTRRILLRTGLYLLIVTLTLYITAHLIVLPLRITHFITSTMIRPILGTRTASILDAVMDAIDAGIRWIVFATPEAGLYFVRYAYPGPLDKLFFESMRNLALEIALPGRKARFVMRFARSLDRRVGGDASSEDGGSPSRKERIAQSVSRVTEGVKDSVSMLKSSEGWNTLAHLATDTDGEGLRGLATSGEEAKLQQSPPSTPDSSPQRTTSPTRPLPPYHHRHGRGTYLSRLTAYIRRYSRRLALLALISLLSRIPLLGHFIWPAATYLYLGLAIGYKRALYTCAVGLISPPWWRFVKGPLIRSIVSFRALERELVEPYLCRSVLDSTGRRDWFHRNEPLLAGFTVGFWVLLRVPWVGPVVFGVAQAAVAR</sequence>
<dbReference type="AlphaFoldDB" id="A0AAD5SG84"/>
<dbReference type="PANTHER" id="PTHR38421">
    <property type="entry name" value="TRANSMEMBRANE PROTEIN USGS"/>
    <property type="match status" value="1"/>
</dbReference>
<dbReference type="PANTHER" id="PTHR38421:SF1">
    <property type="entry name" value="TRANSMEMBRANE PROTEIN"/>
    <property type="match status" value="1"/>
</dbReference>
<feature type="region of interest" description="Disordered" evidence="1">
    <location>
        <begin position="313"/>
        <end position="348"/>
    </location>
</feature>
<keyword evidence="2" id="KW-0812">Transmembrane</keyword>
<feature type="region of interest" description="Disordered" evidence="1">
    <location>
        <begin position="1"/>
        <end position="55"/>
    </location>
</feature>